<evidence type="ECO:0000256" key="2">
    <source>
        <dbReference type="ARBA" id="ARBA00022980"/>
    </source>
</evidence>
<dbReference type="Proteomes" id="UP000708148">
    <property type="component" value="Unassembled WGS sequence"/>
</dbReference>
<keyword evidence="3" id="KW-0687">Ribonucleoprotein</keyword>
<comment type="caution">
    <text evidence="6">The sequence shown here is derived from an EMBL/GenBank/DDBJ whole genome shotgun (WGS) entry which is preliminary data.</text>
</comment>
<protein>
    <recommendedName>
        <fullName evidence="5">PWWP domain-containing protein</fullName>
    </recommendedName>
</protein>
<dbReference type="InterPro" id="IPR000911">
    <property type="entry name" value="Ribosomal_uL11"/>
</dbReference>
<dbReference type="InterPro" id="IPR036769">
    <property type="entry name" value="Ribosomal_uL11_C_sf"/>
</dbReference>
<dbReference type="InterPro" id="IPR000313">
    <property type="entry name" value="PWWP_dom"/>
</dbReference>
<evidence type="ECO:0000313" key="7">
    <source>
        <dbReference type="Proteomes" id="UP000708148"/>
    </source>
</evidence>
<accession>A0A8S1J1T9</accession>
<dbReference type="InterPro" id="IPR020783">
    <property type="entry name" value="Ribosomal_uL11_C"/>
</dbReference>
<feature type="domain" description="PWWP" evidence="5">
    <location>
        <begin position="123"/>
        <end position="189"/>
    </location>
</feature>
<dbReference type="PANTHER" id="PTHR11661:SF2">
    <property type="entry name" value="LARGE RIBOSOMAL SUBUNIT PROTEIN UL11"/>
    <property type="match status" value="1"/>
</dbReference>
<dbReference type="Pfam" id="PF00855">
    <property type="entry name" value="PWWP"/>
    <property type="match status" value="1"/>
</dbReference>
<evidence type="ECO:0000256" key="3">
    <source>
        <dbReference type="ARBA" id="ARBA00023274"/>
    </source>
</evidence>
<dbReference type="InterPro" id="IPR020785">
    <property type="entry name" value="Ribosomal_uL11_CS"/>
</dbReference>
<feature type="compositionally biased region" description="Basic and acidic residues" evidence="4">
    <location>
        <begin position="439"/>
        <end position="454"/>
    </location>
</feature>
<dbReference type="PROSITE" id="PS50812">
    <property type="entry name" value="PWWP"/>
    <property type="match status" value="1"/>
</dbReference>
<dbReference type="GO" id="GO:0022625">
    <property type="term" value="C:cytosolic large ribosomal subunit"/>
    <property type="evidence" value="ECO:0007669"/>
    <property type="project" value="TreeGrafter"/>
</dbReference>
<dbReference type="Gene3D" id="1.10.10.250">
    <property type="entry name" value="Ribosomal protein L11, C-terminal domain"/>
    <property type="match status" value="1"/>
</dbReference>
<reference evidence="6" key="1">
    <citation type="submission" date="2020-12" db="EMBL/GenBank/DDBJ databases">
        <authorList>
            <person name="Iha C."/>
        </authorList>
    </citation>
    <scope>NUCLEOTIDE SEQUENCE</scope>
</reference>
<dbReference type="OrthoDB" id="10250051at2759"/>
<dbReference type="EMBL" id="CAJHUC010001554">
    <property type="protein sequence ID" value="CAD7701502.1"/>
    <property type="molecule type" value="Genomic_DNA"/>
</dbReference>
<sequence>MCLCHLLIRVDHEGREVARWQSQGWFHKCSAGTIASSSASISLVRMLQSTALVAMRRCWAKSVRWRHQALDISSSARYPSTPAVGTISLLSHLCPQVSPRSQARLHAQMSTGDCASLVGRASVYEVVWGKIKGHPWWPAQRISEAVATEHGLQPGKEHRGANETTTLMFFGGSQVARIPVKQMCSWKDGTSNGLHLRATKKKTFRDSIEQVVDFLRQNKAPKGWWCDAPKSTGKASTKCQRKKQGRGSRAPRCIQTRTKRVKMTPAAASKEQYVKVSDRAAQGTRQGVCVRGMNLATGNSRKEVAKRGSVPGSEEDEDDMMEILYGSMPEAQSQVHQSCDCDKKTSNMPQRGSQKPKKQVAADEIWTQSQSVEELGVAMGANATGQEIQEKKLAADKIEMAPPLAVQAPPMEKNIQRPCGALNCCEAQMKGGSGVKATGESERRNEGCQRQNSEEKSFKYNGNLSLQDVIEIARIMRDRSCARTFAGTCKEILGTCLSVGCTVEHKDPREVQKEIDEGQHDIPGE</sequence>
<dbReference type="SUPFAM" id="SSF63748">
    <property type="entry name" value="Tudor/PWWP/MBT"/>
    <property type="match status" value="1"/>
</dbReference>
<evidence type="ECO:0000313" key="6">
    <source>
        <dbReference type="EMBL" id="CAD7701502.1"/>
    </source>
</evidence>
<feature type="region of interest" description="Disordered" evidence="4">
    <location>
        <begin position="225"/>
        <end position="250"/>
    </location>
</feature>
<dbReference type="PROSITE" id="PS00359">
    <property type="entry name" value="RIBOSOMAL_L11"/>
    <property type="match status" value="1"/>
</dbReference>
<feature type="region of interest" description="Disordered" evidence="4">
    <location>
        <begin position="341"/>
        <end position="361"/>
    </location>
</feature>
<dbReference type="SUPFAM" id="SSF46906">
    <property type="entry name" value="Ribosomal protein L11, C-terminal domain"/>
    <property type="match status" value="1"/>
</dbReference>
<dbReference type="GO" id="GO:0070180">
    <property type="term" value="F:large ribosomal subunit rRNA binding"/>
    <property type="evidence" value="ECO:0007669"/>
    <property type="project" value="TreeGrafter"/>
</dbReference>
<dbReference type="GO" id="GO:0006412">
    <property type="term" value="P:translation"/>
    <property type="evidence" value="ECO:0007669"/>
    <property type="project" value="InterPro"/>
</dbReference>
<dbReference type="PANTHER" id="PTHR11661">
    <property type="entry name" value="60S RIBOSOMAL PROTEIN L12"/>
    <property type="match status" value="1"/>
</dbReference>
<dbReference type="AlphaFoldDB" id="A0A8S1J1T9"/>
<evidence type="ECO:0000256" key="4">
    <source>
        <dbReference type="SAM" id="MobiDB-lite"/>
    </source>
</evidence>
<gene>
    <name evidence="6" type="ORF">OSTQU699_LOCUS6861</name>
</gene>
<organism evidence="6 7">
    <name type="scientific">Ostreobium quekettii</name>
    <dbReference type="NCBI Taxonomy" id="121088"/>
    <lineage>
        <taxon>Eukaryota</taxon>
        <taxon>Viridiplantae</taxon>
        <taxon>Chlorophyta</taxon>
        <taxon>core chlorophytes</taxon>
        <taxon>Ulvophyceae</taxon>
        <taxon>TCBD clade</taxon>
        <taxon>Bryopsidales</taxon>
        <taxon>Ostreobineae</taxon>
        <taxon>Ostreobiaceae</taxon>
        <taxon>Ostreobium</taxon>
    </lineage>
</organism>
<dbReference type="GO" id="GO:0003735">
    <property type="term" value="F:structural constituent of ribosome"/>
    <property type="evidence" value="ECO:0007669"/>
    <property type="project" value="InterPro"/>
</dbReference>
<dbReference type="SMART" id="SM00649">
    <property type="entry name" value="RL11"/>
    <property type="match status" value="1"/>
</dbReference>
<dbReference type="Pfam" id="PF00298">
    <property type="entry name" value="Ribosomal_L11"/>
    <property type="match status" value="1"/>
</dbReference>
<comment type="similarity">
    <text evidence="1">Belongs to the universal ribosomal protein uL11 family.</text>
</comment>
<evidence type="ECO:0000256" key="1">
    <source>
        <dbReference type="ARBA" id="ARBA00010537"/>
    </source>
</evidence>
<keyword evidence="2" id="KW-0689">Ribosomal protein</keyword>
<name>A0A8S1J1T9_9CHLO</name>
<feature type="region of interest" description="Disordered" evidence="4">
    <location>
        <begin position="433"/>
        <end position="454"/>
    </location>
</feature>
<proteinExistence type="inferred from homology"/>
<evidence type="ECO:0000259" key="5">
    <source>
        <dbReference type="PROSITE" id="PS50812"/>
    </source>
</evidence>
<keyword evidence="7" id="KW-1185">Reference proteome</keyword>
<dbReference type="Gene3D" id="2.30.30.140">
    <property type="match status" value="1"/>
</dbReference>